<evidence type="ECO:0000256" key="11">
    <source>
        <dbReference type="ARBA" id="ARBA00023136"/>
    </source>
</evidence>
<dbReference type="HAMAP" id="MF_00188">
    <property type="entry name" value="Pept_M48_protease_HtpX"/>
    <property type="match status" value="1"/>
</dbReference>
<dbReference type="InterPro" id="IPR022919">
    <property type="entry name" value="Pept_M48_protease_HtpX"/>
</dbReference>
<evidence type="ECO:0000256" key="10">
    <source>
        <dbReference type="ARBA" id="ARBA00023049"/>
    </source>
</evidence>
<organism evidence="14">
    <name type="scientific">freshwater metagenome</name>
    <dbReference type="NCBI Taxonomy" id="449393"/>
    <lineage>
        <taxon>unclassified sequences</taxon>
        <taxon>metagenomes</taxon>
        <taxon>ecological metagenomes</taxon>
    </lineage>
</organism>
<dbReference type="PANTHER" id="PTHR43221">
    <property type="entry name" value="PROTEASE HTPX"/>
    <property type="match status" value="1"/>
</dbReference>
<evidence type="ECO:0000256" key="9">
    <source>
        <dbReference type="ARBA" id="ARBA00022989"/>
    </source>
</evidence>
<keyword evidence="11 12" id="KW-0472">Membrane</keyword>
<dbReference type="AlphaFoldDB" id="A0A6J6U1E8"/>
<feature type="transmembrane region" description="Helical" evidence="12">
    <location>
        <begin position="151"/>
        <end position="173"/>
    </location>
</feature>
<keyword evidence="10" id="KW-0482">Metalloprotease</keyword>
<dbReference type="Pfam" id="PF01435">
    <property type="entry name" value="Peptidase_M48"/>
    <property type="match status" value="1"/>
</dbReference>
<dbReference type="PANTHER" id="PTHR43221:SF2">
    <property type="entry name" value="PROTEASE HTPX HOMOLOG"/>
    <property type="match status" value="1"/>
</dbReference>
<comment type="cofactor">
    <cofactor evidence="1">
        <name>Zn(2+)</name>
        <dbReference type="ChEBI" id="CHEBI:29105"/>
    </cofactor>
</comment>
<evidence type="ECO:0000256" key="8">
    <source>
        <dbReference type="ARBA" id="ARBA00022833"/>
    </source>
</evidence>
<evidence type="ECO:0000256" key="7">
    <source>
        <dbReference type="ARBA" id="ARBA00022801"/>
    </source>
</evidence>
<reference evidence="14" key="1">
    <citation type="submission" date="2020-05" db="EMBL/GenBank/DDBJ databases">
        <authorList>
            <person name="Chiriac C."/>
            <person name="Salcher M."/>
            <person name="Ghai R."/>
            <person name="Kavagutti S V."/>
        </authorList>
    </citation>
    <scope>NUCLEOTIDE SEQUENCE</scope>
</reference>
<feature type="transmembrane region" description="Helical" evidence="12">
    <location>
        <begin position="41"/>
        <end position="58"/>
    </location>
</feature>
<dbReference type="GO" id="GO:0046872">
    <property type="term" value="F:metal ion binding"/>
    <property type="evidence" value="ECO:0007669"/>
    <property type="project" value="UniProtKB-KW"/>
</dbReference>
<protein>
    <submittedName>
        <fullName evidence="14">Unannotated protein</fullName>
    </submittedName>
</protein>
<keyword evidence="7" id="KW-0378">Hydrolase</keyword>
<keyword evidence="4" id="KW-0645">Protease</keyword>
<keyword evidence="3" id="KW-1003">Cell membrane</keyword>
<feature type="domain" description="Peptidase M48" evidence="13">
    <location>
        <begin position="74"/>
        <end position="293"/>
    </location>
</feature>
<dbReference type="GO" id="GO:0004222">
    <property type="term" value="F:metalloendopeptidase activity"/>
    <property type="evidence" value="ECO:0007669"/>
    <property type="project" value="InterPro"/>
</dbReference>
<name>A0A6J6U1E8_9ZZZZ</name>
<keyword evidence="8" id="KW-0862">Zinc</keyword>
<evidence type="ECO:0000256" key="2">
    <source>
        <dbReference type="ARBA" id="ARBA00009779"/>
    </source>
</evidence>
<proteinExistence type="inferred from homology"/>
<dbReference type="CDD" id="cd07327">
    <property type="entry name" value="M48B_HtpX_like"/>
    <property type="match status" value="1"/>
</dbReference>
<evidence type="ECO:0000256" key="6">
    <source>
        <dbReference type="ARBA" id="ARBA00022723"/>
    </source>
</evidence>
<evidence type="ECO:0000313" key="14">
    <source>
        <dbReference type="EMBL" id="CAB4752259.1"/>
    </source>
</evidence>
<feature type="transmembrane region" description="Helical" evidence="12">
    <location>
        <begin position="185"/>
        <end position="207"/>
    </location>
</feature>
<evidence type="ECO:0000256" key="5">
    <source>
        <dbReference type="ARBA" id="ARBA00022692"/>
    </source>
</evidence>
<evidence type="ECO:0000256" key="4">
    <source>
        <dbReference type="ARBA" id="ARBA00022670"/>
    </source>
</evidence>
<evidence type="ECO:0000256" key="1">
    <source>
        <dbReference type="ARBA" id="ARBA00001947"/>
    </source>
</evidence>
<keyword evidence="6" id="KW-0479">Metal-binding</keyword>
<sequence>MAKTRYGTDRGLTVRMAGTVVGLGVLYVVLAGVLYAVGMNAVFVIGISAGVLFCQWWFSASLALAASKAVIVTPQEAPVLHSIVDRLCALADMDKPRVGIANTDVPNAFATGRSANRSVVVVTTGLLRRLDQEELEGVLAHELSHVAHRDVTVMTIASFTAILAGFIARTAMWGSMGRDRRDQNAAVVFIVVTLVSLVVYAVSYVLIRALSRYRELGADRGGALITGRPSALARALQKISGDMAQIPTRDLRAMEPVSAFAFFPALGGGRGFSLEGLLATHPPLDKRLAQLARISAELGDR</sequence>
<feature type="transmembrane region" description="Helical" evidence="12">
    <location>
        <begin position="12"/>
        <end position="35"/>
    </location>
</feature>
<dbReference type="EMBL" id="CAEZYZ010000140">
    <property type="protein sequence ID" value="CAB4752259.1"/>
    <property type="molecule type" value="Genomic_DNA"/>
</dbReference>
<dbReference type="NCBIfam" id="NF002669">
    <property type="entry name" value="PRK02391.1"/>
    <property type="match status" value="1"/>
</dbReference>
<evidence type="ECO:0000256" key="12">
    <source>
        <dbReference type="SAM" id="Phobius"/>
    </source>
</evidence>
<gene>
    <name evidence="14" type="ORF">UFOPK2810_00902</name>
</gene>
<comment type="similarity">
    <text evidence="2">Belongs to the peptidase M48B family.</text>
</comment>
<dbReference type="InterPro" id="IPR050083">
    <property type="entry name" value="HtpX_protease"/>
</dbReference>
<keyword evidence="9 12" id="KW-1133">Transmembrane helix</keyword>
<evidence type="ECO:0000256" key="3">
    <source>
        <dbReference type="ARBA" id="ARBA00022475"/>
    </source>
</evidence>
<dbReference type="Gene3D" id="3.30.2010.10">
    <property type="entry name" value="Metalloproteases ('zincins'), catalytic domain"/>
    <property type="match status" value="1"/>
</dbReference>
<keyword evidence="5 12" id="KW-0812">Transmembrane</keyword>
<accession>A0A6J6U1E8</accession>
<evidence type="ECO:0000259" key="13">
    <source>
        <dbReference type="Pfam" id="PF01435"/>
    </source>
</evidence>
<dbReference type="InterPro" id="IPR001915">
    <property type="entry name" value="Peptidase_M48"/>
</dbReference>
<dbReference type="GO" id="GO:0006508">
    <property type="term" value="P:proteolysis"/>
    <property type="evidence" value="ECO:0007669"/>
    <property type="project" value="UniProtKB-KW"/>
</dbReference>